<evidence type="ECO:0000256" key="1">
    <source>
        <dbReference type="SAM" id="MobiDB-lite"/>
    </source>
</evidence>
<dbReference type="AlphaFoldDB" id="U6LNW9"/>
<dbReference type="Proteomes" id="UP000030750">
    <property type="component" value="Unassembled WGS sequence"/>
</dbReference>
<keyword evidence="3" id="KW-1185">Reference proteome</keyword>
<evidence type="ECO:0000313" key="3">
    <source>
        <dbReference type="Proteomes" id="UP000030750"/>
    </source>
</evidence>
<feature type="region of interest" description="Disordered" evidence="1">
    <location>
        <begin position="178"/>
        <end position="201"/>
    </location>
</feature>
<accession>U6LNW9</accession>
<reference evidence="2" key="2">
    <citation type="submission" date="2013-10" db="EMBL/GenBank/DDBJ databases">
        <authorList>
            <person name="Aslett M."/>
        </authorList>
    </citation>
    <scope>NUCLEOTIDE SEQUENCE [LARGE SCALE GENOMIC DNA]</scope>
    <source>
        <strain evidence="2">Houghton</strain>
    </source>
</reference>
<dbReference type="OrthoDB" id="429145at2759"/>
<feature type="compositionally biased region" description="Low complexity" evidence="1">
    <location>
        <begin position="180"/>
        <end position="195"/>
    </location>
</feature>
<dbReference type="EMBL" id="HG713059">
    <property type="protein sequence ID" value="CDJ52027.1"/>
    <property type="molecule type" value="Genomic_DNA"/>
</dbReference>
<name>U6LNW9_9EIME</name>
<proteinExistence type="predicted"/>
<organism evidence="2 3">
    <name type="scientific">Eimeria brunetti</name>
    <dbReference type="NCBI Taxonomy" id="51314"/>
    <lineage>
        <taxon>Eukaryota</taxon>
        <taxon>Sar</taxon>
        <taxon>Alveolata</taxon>
        <taxon>Apicomplexa</taxon>
        <taxon>Conoidasida</taxon>
        <taxon>Coccidia</taxon>
        <taxon>Eucoccidiorida</taxon>
        <taxon>Eimeriorina</taxon>
        <taxon>Eimeriidae</taxon>
        <taxon>Eimeria</taxon>
    </lineage>
</organism>
<protein>
    <submittedName>
        <fullName evidence="2">Uncharacterized protein</fullName>
    </submittedName>
</protein>
<evidence type="ECO:0000313" key="2">
    <source>
        <dbReference type="EMBL" id="CDJ52027.1"/>
    </source>
</evidence>
<reference evidence="2" key="1">
    <citation type="submission" date="2013-10" db="EMBL/GenBank/DDBJ databases">
        <title>Genomic analysis of the causative agents of coccidiosis in chickens.</title>
        <authorList>
            <person name="Reid A.J."/>
            <person name="Blake D."/>
            <person name="Billington K."/>
            <person name="Browne H."/>
            <person name="Dunn M."/>
            <person name="Hung S."/>
            <person name="Kawahara F."/>
            <person name="Miranda-Saavedra D."/>
            <person name="Mourier T."/>
            <person name="Nagra H."/>
            <person name="Otto T.D."/>
            <person name="Rawlings N."/>
            <person name="Sanchez A."/>
            <person name="Sanders M."/>
            <person name="Subramaniam C."/>
            <person name="Tay Y."/>
            <person name="Dear P."/>
            <person name="Doerig C."/>
            <person name="Gruber A."/>
            <person name="Parkinson J."/>
            <person name="Shirley M."/>
            <person name="Wan K.L."/>
            <person name="Berriman M."/>
            <person name="Tomley F."/>
            <person name="Pain A."/>
        </authorList>
    </citation>
    <scope>NUCLEOTIDE SEQUENCE [LARGE SCALE GENOMIC DNA]</scope>
    <source>
        <strain evidence="2">Houghton</strain>
    </source>
</reference>
<gene>
    <name evidence="2" type="ORF">EBH_0002550</name>
</gene>
<dbReference type="VEuPathDB" id="ToxoDB:EBH_0002550"/>
<sequence>MAGAGATSYAAAGGAFGPGSAAAGSGAAAGAAAAAAAAAAGRSSFQKLLLFAARFKYRNLSPQFVAAVIKTGTFCRTMWPLFPPLMLLQYIKQTDAEMFSIEQLKAAADKAAAAAAADASPSSEDAAAATAATAAAAAAAAAPVFSFLDLRKSGWTGHWRLQQDLALIHHRVNKTENEEAAAAAASSSSSSSSSRSSKDGK</sequence>